<reference evidence="2 3" key="1">
    <citation type="submission" date="2019-03" db="EMBL/GenBank/DDBJ databases">
        <title>Genomic Encyclopedia of Type Strains, Phase IV (KMG-IV): sequencing the most valuable type-strain genomes for metagenomic binning, comparative biology and taxonomic classification.</title>
        <authorList>
            <person name="Goeker M."/>
        </authorList>
    </citation>
    <scope>NUCLEOTIDE SEQUENCE [LARGE SCALE GENOMIC DNA]</scope>
    <source>
        <strain evidence="2 3">DSM 16326</strain>
    </source>
</reference>
<dbReference type="RefSeq" id="WP_399359296.1">
    <property type="nucleotide sequence ID" value="NZ_SOQX01000005.1"/>
</dbReference>
<name>A0A4R8IKJ9_9GAMM</name>
<organism evidence="2 3">
    <name type="scientific">Thiohalophilus thiocyanatoxydans</name>
    <dbReference type="NCBI Taxonomy" id="381308"/>
    <lineage>
        <taxon>Bacteria</taxon>
        <taxon>Pseudomonadati</taxon>
        <taxon>Pseudomonadota</taxon>
        <taxon>Gammaproteobacteria</taxon>
        <taxon>Thiohalomonadales</taxon>
        <taxon>Thiohalophilaceae</taxon>
        <taxon>Thiohalophilus</taxon>
    </lineage>
</organism>
<sequence length="77" mass="9427">MYQLRNRHGETGTVQPRIERFYNISDEWWFAIRRGPDQGPYPTRAASRKALIEYINDQIAFEKRMQQDYVQLNYQHY</sequence>
<dbReference type="AlphaFoldDB" id="A0A4R8IKJ9"/>
<comment type="caution">
    <text evidence="2">The sequence shown here is derived from an EMBL/GenBank/DDBJ whole genome shotgun (WGS) entry which is preliminary data.</text>
</comment>
<dbReference type="Proteomes" id="UP000294914">
    <property type="component" value="Unassembled WGS sequence"/>
</dbReference>
<evidence type="ECO:0000313" key="3">
    <source>
        <dbReference type="Proteomes" id="UP000294914"/>
    </source>
</evidence>
<protein>
    <recommendedName>
        <fullName evidence="1">DUF6316 domain-containing protein</fullName>
    </recommendedName>
</protein>
<proteinExistence type="predicted"/>
<gene>
    <name evidence="2" type="ORF">EDC23_2118</name>
</gene>
<evidence type="ECO:0000313" key="2">
    <source>
        <dbReference type="EMBL" id="TDY00614.1"/>
    </source>
</evidence>
<accession>A0A4R8IKJ9</accession>
<evidence type="ECO:0000259" key="1">
    <source>
        <dbReference type="Pfam" id="PF19837"/>
    </source>
</evidence>
<dbReference type="InterPro" id="IPR045630">
    <property type="entry name" value="DUF6316"/>
</dbReference>
<dbReference type="EMBL" id="SOQX01000005">
    <property type="protein sequence ID" value="TDY00614.1"/>
    <property type="molecule type" value="Genomic_DNA"/>
</dbReference>
<feature type="domain" description="DUF6316" evidence="1">
    <location>
        <begin position="7"/>
        <end position="57"/>
    </location>
</feature>
<keyword evidence="3" id="KW-1185">Reference proteome</keyword>
<dbReference type="Pfam" id="PF19837">
    <property type="entry name" value="DUF6316"/>
    <property type="match status" value="1"/>
</dbReference>